<feature type="non-terminal residue" evidence="1">
    <location>
        <position position="68"/>
    </location>
</feature>
<evidence type="ECO:0000313" key="1">
    <source>
        <dbReference type="EMBL" id="VTJ88811.1"/>
    </source>
</evidence>
<sequence length="68" mass="7163">EMVALACKMHLQVSRGERAQTLSGVNMSTLRTLQTKEAPGTCWSVNLGKPRAAVSKCAVLTSVSSKSG</sequence>
<protein>
    <submittedName>
        <fullName evidence="1">Uncharacterized protein</fullName>
    </submittedName>
</protein>
<proteinExistence type="predicted"/>
<name>A0A5E4D6N0_MARMO</name>
<dbReference type="Proteomes" id="UP000335636">
    <property type="component" value="Unassembled WGS sequence"/>
</dbReference>
<organism evidence="1 2">
    <name type="scientific">Marmota monax</name>
    <name type="common">Woodchuck</name>
    <dbReference type="NCBI Taxonomy" id="9995"/>
    <lineage>
        <taxon>Eukaryota</taxon>
        <taxon>Metazoa</taxon>
        <taxon>Chordata</taxon>
        <taxon>Craniata</taxon>
        <taxon>Vertebrata</taxon>
        <taxon>Euteleostomi</taxon>
        <taxon>Mammalia</taxon>
        <taxon>Eutheria</taxon>
        <taxon>Euarchontoglires</taxon>
        <taxon>Glires</taxon>
        <taxon>Rodentia</taxon>
        <taxon>Sciuromorpha</taxon>
        <taxon>Sciuridae</taxon>
        <taxon>Xerinae</taxon>
        <taxon>Marmotini</taxon>
        <taxon>Marmota</taxon>
    </lineage>
</organism>
<keyword evidence="2" id="KW-1185">Reference proteome</keyword>
<reference evidence="1" key="1">
    <citation type="submission" date="2019-04" db="EMBL/GenBank/DDBJ databases">
        <authorList>
            <person name="Alioto T."/>
            <person name="Alioto T."/>
        </authorList>
    </citation>
    <scope>NUCLEOTIDE SEQUENCE [LARGE SCALE GENOMIC DNA]</scope>
</reference>
<evidence type="ECO:0000313" key="2">
    <source>
        <dbReference type="Proteomes" id="UP000335636"/>
    </source>
</evidence>
<accession>A0A5E4D6N0</accession>
<comment type="caution">
    <text evidence="1">The sequence shown here is derived from an EMBL/GenBank/DDBJ whole genome shotgun (WGS) entry which is preliminary data.</text>
</comment>
<feature type="non-terminal residue" evidence="1">
    <location>
        <position position="1"/>
    </location>
</feature>
<dbReference type="AlphaFoldDB" id="A0A5E4D6N0"/>
<dbReference type="EMBL" id="CABDUW010003175">
    <property type="protein sequence ID" value="VTJ88811.1"/>
    <property type="molecule type" value="Genomic_DNA"/>
</dbReference>
<gene>
    <name evidence="1" type="ORF">MONAX_5E014296</name>
</gene>